<evidence type="ECO:0000256" key="7">
    <source>
        <dbReference type="ARBA" id="ARBA00023242"/>
    </source>
</evidence>
<dbReference type="Gene3D" id="1.25.10.10">
    <property type="entry name" value="Leucine-rich Repeat Variant"/>
    <property type="match status" value="1"/>
</dbReference>
<proteinExistence type="inferred from homology"/>
<dbReference type="AlphaFoldDB" id="A0A4S2N3X7"/>
<dbReference type="SMART" id="SM00913">
    <property type="entry name" value="IBN_N"/>
    <property type="match status" value="1"/>
</dbReference>
<feature type="domain" description="Importin N-terminal" evidence="8">
    <location>
        <begin position="24"/>
        <end position="97"/>
    </location>
</feature>
<gene>
    <name evidence="9" type="ORF">EX30DRAFT_346513</name>
</gene>
<dbReference type="EMBL" id="ML220113">
    <property type="protein sequence ID" value="TGZ83766.1"/>
    <property type="molecule type" value="Genomic_DNA"/>
</dbReference>
<dbReference type="PANTHER" id="PTHR10997:SF8">
    <property type="entry name" value="EXPORTIN-2"/>
    <property type="match status" value="1"/>
</dbReference>
<accession>A0A4S2N3X7</accession>
<organism evidence="9 10">
    <name type="scientific">Ascodesmis nigricans</name>
    <dbReference type="NCBI Taxonomy" id="341454"/>
    <lineage>
        <taxon>Eukaryota</taxon>
        <taxon>Fungi</taxon>
        <taxon>Dikarya</taxon>
        <taxon>Ascomycota</taxon>
        <taxon>Pezizomycotina</taxon>
        <taxon>Pezizomycetes</taxon>
        <taxon>Pezizales</taxon>
        <taxon>Ascodesmidaceae</taxon>
        <taxon>Ascodesmis</taxon>
    </lineage>
</organism>
<dbReference type="InParanoid" id="A0A4S2N3X7"/>
<dbReference type="GO" id="GO:0005829">
    <property type="term" value="C:cytosol"/>
    <property type="evidence" value="ECO:0007669"/>
    <property type="project" value="TreeGrafter"/>
</dbReference>
<dbReference type="InterPro" id="IPR013713">
    <property type="entry name" value="XPO2_central"/>
</dbReference>
<evidence type="ECO:0000256" key="3">
    <source>
        <dbReference type="ARBA" id="ARBA00008669"/>
    </source>
</evidence>
<keyword evidence="10" id="KW-1185">Reference proteome</keyword>
<evidence type="ECO:0000313" key="10">
    <source>
        <dbReference type="Proteomes" id="UP000298138"/>
    </source>
</evidence>
<dbReference type="FunFam" id="1.25.10.10:FF:000057">
    <property type="entry name" value="Exportin-2 isoform 1"/>
    <property type="match status" value="1"/>
</dbReference>
<reference evidence="9 10" key="1">
    <citation type="submission" date="2019-04" db="EMBL/GenBank/DDBJ databases">
        <title>Comparative genomics and transcriptomics to analyze fruiting body development in filamentous ascomycetes.</title>
        <authorList>
            <consortium name="DOE Joint Genome Institute"/>
            <person name="Lutkenhaus R."/>
            <person name="Traeger S."/>
            <person name="Breuer J."/>
            <person name="Kuo A."/>
            <person name="Lipzen A."/>
            <person name="Pangilinan J."/>
            <person name="Dilworth D."/>
            <person name="Sandor L."/>
            <person name="Poggeler S."/>
            <person name="Barry K."/>
            <person name="Grigoriev I.V."/>
            <person name="Nowrousian M."/>
        </authorList>
    </citation>
    <scope>NUCLEOTIDE SEQUENCE [LARGE SCALE GENOMIC DNA]</scope>
    <source>
        <strain evidence="9 10">CBS 389.68</strain>
    </source>
</reference>
<keyword evidence="7" id="KW-0539">Nucleus</keyword>
<evidence type="ECO:0000259" key="8">
    <source>
        <dbReference type="PROSITE" id="PS50166"/>
    </source>
</evidence>
<dbReference type="InterPro" id="IPR016024">
    <property type="entry name" value="ARM-type_fold"/>
</dbReference>
<dbReference type="SUPFAM" id="SSF48371">
    <property type="entry name" value="ARM repeat"/>
    <property type="match status" value="1"/>
</dbReference>
<dbReference type="PROSITE" id="PS50166">
    <property type="entry name" value="IMPORTIN_B_NT"/>
    <property type="match status" value="1"/>
</dbReference>
<evidence type="ECO:0000313" key="9">
    <source>
        <dbReference type="EMBL" id="TGZ83766.1"/>
    </source>
</evidence>
<dbReference type="InterPro" id="IPR005043">
    <property type="entry name" value="XPO2_C"/>
</dbReference>
<evidence type="ECO:0000256" key="6">
    <source>
        <dbReference type="ARBA" id="ARBA00022927"/>
    </source>
</evidence>
<evidence type="ECO:0000256" key="1">
    <source>
        <dbReference type="ARBA" id="ARBA00004123"/>
    </source>
</evidence>
<dbReference type="FunCoup" id="A0A4S2N3X7">
    <property type="interactions" value="1173"/>
</dbReference>
<protein>
    <submittedName>
        <fullName evidence="9">Putative chromosome segregation protein Cse1</fullName>
    </submittedName>
</protein>
<dbReference type="GO" id="GO:0005049">
    <property type="term" value="F:nuclear export signal receptor activity"/>
    <property type="evidence" value="ECO:0007669"/>
    <property type="project" value="TreeGrafter"/>
</dbReference>
<keyword evidence="5" id="KW-0963">Cytoplasm</keyword>
<dbReference type="STRING" id="341454.A0A4S2N3X7"/>
<dbReference type="Pfam" id="PF03810">
    <property type="entry name" value="IBN_N"/>
    <property type="match status" value="1"/>
</dbReference>
<evidence type="ECO:0000256" key="5">
    <source>
        <dbReference type="ARBA" id="ARBA00022490"/>
    </source>
</evidence>
<dbReference type="InterPro" id="IPR011989">
    <property type="entry name" value="ARM-like"/>
</dbReference>
<dbReference type="PANTHER" id="PTHR10997">
    <property type="entry name" value="IMPORTIN-7, 8, 11"/>
    <property type="match status" value="1"/>
</dbReference>
<evidence type="ECO:0000256" key="2">
    <source>
        <dbReference type="ARBA" id="ARBA00004496"/>
    </source>
</evidence>
<dbReference type="Proteomes" id="UP000298138">
    <property type="component" value="Unassembled WGS sequence"/>
</dbReference>
<dbReference type="GO" id="GO:0031267">
    <property type="term" value="F:small GTPase binding"/>
    <property type="evidence" value="ECO:0007669"/>
    <property type="project" value="InterPro"/>
</dbReference>
<comment type="similarity">
    <text evidence="3">Belongs to the XPO2/CSE1 family.</text>
</comment>
<evidence type="ECO:0000256" key="4">
    <source>
        <dbReference type="ARBA" id="ARBA00022448"/>
    </source>
</evidence>
<comment type="subcellular location">
    <subcellularLocation>
        <location evidence="2">Cytoplasm</location>
    </subcellularLocation>
    <subcellularLocation>
        <location evidence="1">Nucleus</location>
    </subcellularLocation>
</comment>
<dbReference type="InterPro" id="IPR001494">
    <property type="entry name" value="Importin-beta_N"/>
</dbReference>
<dbReference type="GO" id="GO:0006611">
    <property type="term" value="P:protein export from nucleus"/>
    <property type="evidence" value="ECO:0007669"/>
    <property type="project" value="TreeGrafter"/>
</dbReference>
<dbReference type="OrthoDB" id="3268246at2759"/>
<dbReference type="GO" id="GO:0005635">
    <property type="term" value="C:nuclear envelope"/>
    <property type="evidence" value="ECO:0007669"/>
    <property type="project" value="TreeGrafter"/>
</dbReference>
<keyword evidence="6" id="KW-0653">Protein transport</keyword>
<dbReference type="GO" id="GO:0006606">
    <property type="term" value="P:protein import into nucleus"/>
    <property type="evidence" value="ECO:0007669"/>
    <property type="project" value="TreeGrafter"/>
</dbReference>
<dbReference type="Pfam" id="PF03378">
    <property type="entry name" value="CAS_CSE1"/>
    <property type="match status" value="1"/>
</dbReference>
<dbReference type="Pfam" id="PF08506">
    <property type="entry name" value="Cse1"/>
    <property type="match status" value="1"/>
</dbReference>
<keyword evidence="4" id="KW-0813">Transport</keyword>
<name>A0A4S2N3X7_9PEZI</name>
<sequence>MATDIQTIAQLLDTSLIPSQNKQAESTLRSIETQPGFALNLLRLVASDALQVNTRLAGALYFKNFIGRNWTDEEGGYKLAESDVAAIKQEIVGLMISVRPNLQVQLGEAISIIAESDFFQRWDTLIDDLVSRLTPDNTKVNNGVLQVAHAIFKRWRPLVRSDALFTEINHVLSKFPTPFLQLLKSTDELIEKNQSNKEALLELFNTMNLIVKISYDLNCQDLSPAFEDNLAGVMGIFHKYLTYTNPVLQTDDDDEAGPLEKVKSGICELLEMFAFKYNDVFDDLLEGFANSTWGLLTGLGTQEKYDILVSKALEFLTAVSRSARHAQNFSSPEVLGQVVEKIMLPNMTLRESDEELFEDDPIEFIRRDLEGSDVETRRGSASKFLRQLLNNFIEVVTEVVMRYVNHYLEQGRANPTDNWRSKDTALYLFSCIAVKTATERTGVSRTNPLVDVLEFFTTNVAADLMAEGTSIHPILKVDAIKYLNTFRSQLNKEQLHSTFPLLAKHLGHESYVVYTYAAVAIDRLLAMSIDQQPVFTAEDIQPYAKDLLEHLFKLIGRGGTPEKIAENEFLMRCIMRILIVLKEAGIPLAEFSLGQLLKIVAETSKNPSNPRFNHYTFESVGALVRYAGAAQPEAVENALHDPLMGILGNDVTEFIPYVFQLLSLLLEINPKAPLPQRYQDLVTPLLTPALWESRGNVPALVRLLGSIMSRGANIFVEQNKLTPVLGIFQKLISSKLTENNAFDLLEYTFTNFPVAALQPYVKDIFIILFTRLAGSKTPTFSQRFERLVYWLSGRADSAGPDFIISGIESAQPGVFPQVYTAVILPDTKILSHPTDRKIAVVGLVNFITKSTSLRAGQPFNKLWAPTVITLVRFLEAGEAIVKEDATFDLRDAEIDDVSFGASFARLNTCKKEEPTWFPEASGDLRVYTGRRIKEALADGSGVQALIEGLSQDAKDVLQKYIAAA</sequence>